<dbReference type="PANTHER" id="PTHR43625:SF78">
    <property type="entry name" value="PYRIDOXAL REDUCTASE-RELATED"/>
    <property type="match status" value="1"/>
</dbReference>
<dbReference type="InterPro" id="IPR036812">
    <property type="entry name" value="NAD(P)_OxRdtase_dom_sf"/>
</dbReference>
<keyword evidence="1" id="KW-0560">Oxidoreductase</keyword>
<sequence length="329" mass="35893">MSPTIVGGKVGRIGYGLLGLSWRPTIPSEEQAFAAMHAALETGCNLWNGGVFYGPLENNSLVLLNKYYTKYPEDAEKVVLNVKGGLRDMTPDGSPEFLRQEIDNALKQLGGKGRIDMYECARRDPNTPLKTTLETLAELVKEGKIGGVALSEVNADTIKEAASITKIVAVEVELSLWSTDPLTNGIAKVCHELGIPIIAYSPIGHGMLTGQIKSYKDIPEGDIRQKLPRFQPENFEVNMKLVKELEHIAKKKNCTPAQLALGWHVSLSKRPGMPEIIPIPGATTVERVKENAGAVELTDEEMGEIKGILDSCEIIGDRYHAMGMKMVNG</sequence>
<dbReference type="InterPro" id="IPR050791">
    <property type="entry name" value="Aldo-Keto_reductase"/>
</dbReference>
<evidence type="ECO:0000256" key="1">
    <source>
        <dbReference type="ARBA" id="ARBA00023002"/>
    </source>
</evidence>
<feature type="domain" description="NADP-dependent oxidoreductase" evidence="2">
    <location>
        <begin position="12"/>
        <end position="309"/>
    </location>
</feature>
<name>A0AAD9Z224_9LECA</name>
<evidence type="ECO:0000313" key="3">
    <source>
        <dbReference type="EMBL" id="KAK3170071.1"/>
    </source>
</evidence>
<comment type="caution">
    <text evidence="3">The sequence shown here is derived from an EMBL/GenBank/DDBJ whole genome shotgun (WGS) entry which is preliminary data.</text>
</comment>
<dbReference type="GO" id="GO:0005737">
    <property type="term" value="C:cytoplasm"/>
    <property type="evidence" value="ECO:0007669"/>
    <property type="project" value="TreeGrafter"/>
</dbReference>
<dbReference type="Proteomes" id="UP001276659">
    <property type="component" value="Unassembled WGS sequence"/>
</dbReference>
<dbReference type="PANTHER" id="PTHR43625">
    <property type="entry name" value="AFLATOXIN B1 ALDEHYDE REDUCTASE"/>
    <property type="match status" value="1"/>
</dbReference>
<dbReference type="GO" id="GO:0016491">
    <property type="term" value="F:oxidoreductase activity"/>
    <property type="evidence" value="ECO:0007669"/>
    <property type="project" value="UniProtKB-KW"/>
</dbReference>
<protein>
    <recommendedName>
        <fullName evidence="2">NADP-dependent oxidoreductase domain-containing protein</fullName>
    </recommendedName>
</protein>
<dbReference type="Gene3D" id="3.20.20.100">
    <property type="entry name" value="NADP-dependent oxidoreductase domain"/>
    <property type="match status" value="1"/>
</dbReference>
<dbReference type="EMBL" id="JASNWA010000009">
    <property type="protein sequence ID" value="KAK3170071.1"/>
    <property type="molecule type" value="Genomic_DNA"/>
</dbReference>
<evidence type="ECO:0000259" key="2">
    <source>
        <dbReference type="Pfam" id="PF00248"/>
    </source>
</evidence>
<proteinExistence type="predicted"/>
<accession>A0AAD9Z224</accession>
<dbReference type="AlphaFoldDB" id="A0AAD9Z224"/>
<keyword evidence="4" id="KW-1185">Reference proteome</keyword>
<organism evidence="3 4">
    <name type="scientific">Lepraria neglecta</name>
    <dbReference type="NCBI Taxonomy" id="209136"/>
    <lineage>
        <taxon>Eukaryota</taxon>
        <taxon>Fungi</taxon>
        <taxon>Dikarya</taxon>
        <taxon>Ascomycota</taxon>
        <taxon>Pezizomycotina</taxon>
        <taxon>Lecanoromycetes</taxon>
        <taxon>OSLEUM clade</taxon>
        <taxon>Lecanoromycetidae</taxon>
        <taxon>Lecanorales</taxon>
        <taxon>Lecanorineae</taxon>
        <taxon>Stereocaulaceae</taxon>
        <taxon>Lepraria</taxon>
    </lineage>
</organism>
<dbReference type="SUPFAM" id="SSF51430">
    <property type="entry name" value="NAD(P)-linked oxidoreductase"/>
    <property type="match status" value="1"/>
</dbReference>
<dbReference type="Pfam" id="PF00248">
    <property type="entry name" value="Aldo_ket_red"/>
    <property type="match status" value="1"/>
</dbReference>
<dbReference type="CDD" id="cd19077">
    <property type="entry name" value="AKR_AKR8A1-2"/>
    <property type="match status" value="1"/>
</dbReference>
<dbReference type="InterPro" id="IPR023210">
    <property type="entry name" value="NADP_OxRdtase_dom"/>
</dbReference>
<reference evidence="3" key="1">
    <citation type="submission" date="2022-11" db="EMBL/GenBank/DDBJ databases">
        <title>Chromosomal genome sequence assembly and mating type (MAT) locus characterization of the leprose asexual lichenized fungus Lepraria neglecta (Nyl.) Erichsen.</title>
        <authorList>
            <person name="Allen J.L."/>
            <person name="Pfeffer B."/>
        </authorList>
    </citation>
    <scope>NUCLEOTIDE SEQUENCE</scope>
    <source>
        <strain evidence="3">Allen 5258</strain>
    </source>
</reference>
<gene>
    <name evidence="3" type="ORF">OEA41_009456</name>
</gene>
<evidence type="ECO:0000313" key="4">
    <source>
        <dbReference type="Proteomes" id="UP001276659"/>
    </source>
</evidence>